<evidence type="ECO:0000313" key="3">
    <source>
        <dbReference type="Proteomes" id="UP000753908"/>
    </source>
</evidence>
<dbReference type="Proteomes" id="UP000753908">
    <property type="component" value="Unassembled WGS sequence"/>
</dbReference>
<evidence type="ECO:0000313" key="2">
    <source>
        <dbReference type="EMBL" id="MBW4543952.1"/>
    </source>
</evidence>
<dbReference type="Pfam" id="PF25164">
    <property type="entry name" value="CoiA_N"/>
    <property type="match status" value="1"/>
</dbReference>
<accession>A0A951PI88</accession>
<dbReference type="EMBL" id="JAHHIF010000006">
    <property type="protein sequence ID" value="MBW4543952.1"/>
    <property type="molecule type" value="Genomic_DNA"/>
</dbReference>
<dbReference type="AlphaFoldDB" id="A0A951PI88"/>
<name>A0A951PI88_9CYAN</name>
<feature type="domain" description="Competence protein CoiA-like N-terminal" evidence="1">
    <location>
        <begin position="33"/>
        <end position="62"/>
    </location>
</feature>
<protein>
    <recommendedName>
        <fullName evidence="1">Competence protein CoiA-like N-terminal domain-containing protein</fullName>
    </recommendedName>
</protein>
<gene>
    <name evidence="2" type="ORF">KME25_05855</name>
</gene>
<evidence type="ECO:0000259" key="1">
    <source>
        <dbReference type="Pfam" id="PF25164"/>
    </source>
</evidence>
<reference evidence="2" key="2">
    <citation type="journal article" date="2022" name="Microbiol. Resour. Announc.">
        <title>Metagenome Sequencing to Explore Phylogenomics of Terrestrial Cyanobacteria.</title>
        <authorList>
            <person name="Ward R.D."/>
            <person name="Stajich J.E."/>
            <person name="Johansen J.R."/>
            <person name="Huntemann M."/>
            <person name="Clum A."/>
            <person name="Foster B."/>
            <person name="Foster B."/>
            <person name="Roux S."/>
            <person name="Palaniappan K."/>
            <person name="Varghese N."/>
            <person name="Mukherjee S."/>
            <person name="Reddy T.B.K."/>
            <person name="Daum C."/>
            <person name="Copeland A."/>
            <person name="Chen I.A."/>
            <person name="Ivanova N.N."/>
            <person name="Kyrpides N.C."/>
            <person name="Shapiro N."/>
            <person name="Eloe-Fadrosh E.A."/>
            <person name="Pietrasiak N."/>
        </authorList>
    </citation>
    <scope>NUCLEOTIDE SEQUENCE</scope>
    <source>
        <strain evidence="2">CPER-KK1</strain>
    </source>
</reference>
<organism evidence="2 3">
    <name type="scientific">Symplocastrum torsivum CPER-KK1</name>
    <dbReference type="NCBI Taxonomy" id="450513"/>
    <lineage>
        <taxon>Bacteria</taxon>
        <taxon>Bacillati</taxon>
        <taxon>Cyanobacteriota</taxon>
        <taxon>Cyanophyceae</taxon>
        <taxon>Oscillatoriophycideae</taxon>
        <taxon>Oscillatoriales</taxon>
        <taxon>Microcoleaceae</taxon>
        <taxon>Symplocastrum</taxon>
    </lineage>
</organism>
<sequence length="292" mass="33724">MFVTLPTDSQASIMQLALVNNDRVEAFSGGRGLCPICGSEMIAKCGPRIMHHWAHHRPKDCDPWWENETPWHRDWKNLFPMECREISHIAHDGEIHRADIKTATGIVIELQHSSMTDAERTSREEFYGNLVWVVDGSGFRQNFDIYHGLPAPNSEVAKDLIWAKAKRHMNGANAGLFFRLSEARQENPNITKAEVRSGWIHDIYDIQDQVDQSYNGYHQYDWVRPRKTWLDARCPVYIDFGDDRLVKLEIYDESGLACIRYVSKRKFVHDAMVETHASAIATRFYPLPKNVP</sequence>
<reference evidence="2" key="1">
    <citation type="submission" date="2021-05" db="EMBL/GenBank/DDBJ databases">
        <authorList>
            <person name="Pietrasiak N."/>
            <person name="Ward R."/>
            <person name="Stajich J.E."/>
            <person name="Kurbessoian T."/>
        </authorList>
    </citation>
    <scope>NUCLEOTIDE SEQUENCE</scope>
    <source>
        <strain evidence="2">CPER-KK1</strain>
    </source>
</reference>
<comment type="caution">
    <text evidence="2">The sequence shown here is derived from an EMBL/GenBank/DDBJ whole genome shotgun (WGS) entry which is preliminary data.</text>
</comment>
<dbReference type="InterPro" id="IPR057253">
    <property type="entry name" value="CoiA-like_N"/>
</dbReference>
<proteinExistence type="predicted"/>